<dbReference type="PANTHER" id="PTHR24148">
    <property type="entry name" value="ANKYRIN REPEAT DOMAIN-CONTAINING PROTEIN 39 HOMOLOG-RELATED"/>
    <property type="match status" value="1"/>
</dbReference>
<evidence type="ECO:0000313" key="2">
    <source>
        <dbReference type="EMBL" id="KAK1841567.1"/>
    </source>
</evidence>
<reference evidence="2" key="1">
    <citation type="submission" date="2023-01" db="EMBL/GenBank/DDBJ databases">
        <title>Colletotrichum chrysophilum M932 genome sequence.</title>
        <authorList>
            <person name="Baroncelli R."/>
        </authorList>
    </citation>
    <scope>NUCLEOTIDE SEQUENCE</scope>
    <source>
        <strain evidence="2">M932</strain>
    </source>
</reference>
<dbReference type="InterPro" id="IPR052895">
    <property type="entry name" value="HetReg/Transcr_Mod"/>
</dbReference>
<dbReference type="EMBL" id="JAQOWY010000472">
    <property type="protein sequence ID" value="KAK1841567.1"/>
    <property type="molecule type" value="Genomic_DNA"/>
</dbReference>
<name>A0AAD9A7K9_9PEZI</name>
<sequence>MDSISQRRRRRYSWLSLLADLSFYTSPCYPHKDGGLPHTGCIRLIRFTNTSDGGFDIRWERFPLASAPSYRALSYTWGQATGRWGGFSLTVPFELYKGQRMPSNLWSVIHRLRRLDLEGDKESGWYWIDYISINQSNIRERGEQVGNMHRIYQQAEGVDIWLGTADEHEASASEVSDVLRYIVQYSDSVHRRKAHQWSDFLPDSDWDILASFFSRRWFHRLWTLQEFALASQVRIMLGDGYIDSDLLWNATVLLYSSGYPLPLPYGHNHSAGYAIVQHSTLRRCVEAPNQLLGLLPTFAAREMQMPDYETVLMWVFWRSAATFATDARDYIYGILGVADTIMDRLAQAMGCDSESRNYSIVSLCAPAYTPIKPDYSLDTARVFQDFIVRLMHSSIGIRAITLMQRGETGELRSDHKLQRHAEPTWLDLEGTLPSWVPNLAHKDMFPLSSGLVPLGILNDTKDHDSPRRHPEHDIFGSASNLSTTQRFNITETHLHLFGRRIGVINGSSGHVPYAFELSPCAEFGVNTLNLLANTIPHNSIADDFDPDASALETLLSTLRLGNLRAATLAKNTSGQSNIRMLDERQMETFYGGCLSMVVCILMLNRDKDGRPLDVQAAVEEWGMSRYAKIPGLSADFLAAQVAKWNSPDMMFRWRDKWACIVHGDVLLTVIEGCSTLVNEFHWARGRAVSSVMLDSQLIRDARGAGHIHSQQGDRINLLSLGPSRPKAGDEVWALQGSEWPFVLRRRHRADDGEPVSGRKFSETKLRWWWPWDGGVSDDPGPAVYELRGDIYVHGLMNGELGAELAQDMEEIIIS</sequence>
<gene>
    <name evidence="2" type="ORF">CCHR01_15801</name>
</gene>
<protein>
    <submittedName>
        <fullName evidence="2">Heterokaryon incompatibility protein</fullName>
    </submittedName>
</protein>
<dbReference type="PANTHER" id="PTHR24148:SF73">
    <property type="entry name" value="HET DOMAIN PROTEIN (AFU_ORTHOLOGUE AFUA_8G01020)"/>
    <property type="match status" value="1"/>
</dbReference>
<dbReference type="Pfam" id="PF06985">
    <property type="entry name" value="HET"/>
    <property type="match status" value="1"/>
</dbReference>
<dbReference type="InterPro" id="IPR010730">
    <property type="entry name" value="HET"/>
</dbReference>
<evidence type="ECO:0000259" key="1">
    <source>
        <dbReference type="Pfam" id="PF06985"/>
    </source>
</evidence>
<dbReference type="Proteomes" id="UP001243330">
    <property type="component" value="Unassembled WGS sequence"/>
</dbReference>
<keyword evidence="3" id="KW-1185">Reference proteome</keyword>
<organism evidence="2 3">
    <name type="scientific">Colletotrichum chrysophilum</name>
    <dbReference type="NCBI Taxonomy" id="1836956"/>
    <lineage>
        <taxon>Eukaryota</taxon>
        <taxon>Fungi</taxon>
        <taxon>Dikarya</taxon>
        <taxon>Ascomycota</taxon>
        <taxon>Pezizomycotina</taxon>
        <taxon>Sordariomycetes</taxon>
        <taxon>Hypocreomycetidae</taxon>
        <taxon>Glomerellales</taxon>
        <taxon>Glomerellaceae</taxon>
        <taxon>Colletotrichum</taxon>
        <taxon>Colletotrichum gloeosporioides species complex</taxon>
    </lineage>
</organism>
<dbReference type="AlphaFoldDB" id="A0AAD9A7K9"/>
<feature type="domain" description="Heterokaryon incompatibility" evidence="1">
    <location>
        <begin position="70"/>
        <end position="226"/>
    </location>
</feature>
<accession>A0AAD9A7K9</accession>
<evidence type="ECO:0000313" key="3">
    <source>
        <dbReference type="Proteomes" id="UP001243330"/>
    </source>
</evidence>
<proteinExistence type="predicted"/>
<comment type="caution">
    <text evidence="2">The sequence shown here is derived from an EMBL/GenBank/DDBJ whole genome shotgun (WGS) entry which is preliminary data.</text>
</comment>